<feature type="region of interest" description="Disordered" evidence="1">
    <location>
        <begin position="74"/>
        <end position="117"/>
    </location>
</feature>
<evidence type="ECO:0000256" key="1">
    <source>
        <dbReference type="SAM" id="MobiDB-lite"/>
    </source>
</evidence>
<protein>
    <submittedName>
        <fullName evidence="2">Uncharacterized protein</fullName>
    </submittedName>
</protein>
<gene>
    <name evidence="2" type="ORF">PG986_011964</name>
</gene>
<comment type="caution">
    <text evidence="2">The sequence shown here is derived from an EMBL/GenBank/DDBJ whole genome shotgun (WGS) entry which is preliminary data.</text>
</comment>
<dbReference type="RefSeq" id="XP_066694882.1">
    <property type="nucleotide sequence ID" value="XM_066848186.1"/>
</dbReference>
<organism evidence="2 3">
    <name type="scientific">Apiospora aurea</name>
    <dbReference type="NCBI Taxonomy" id="335848"/>
    <lineage>
        <taxon>Eukaryota</taxon>
        <taxon>Fungi</taxon>
        <taxon>Dikarya</taxon>
        <taxon>Ascomycota</taxon>
        <taxon>Pezizomycotina</taxon>
        <taxon>Sordariomycetes</taxon>
        <taxon>Xylariomycetidae</taxon>
        <taxon>Amphisphaeriales</taxon>
        <taxon>Apiosporaceae</taxon>
        <taxon>Apiospora</taxon>
    </lineage>
</organism>
<evidence type="ECO:0000313" key="2">
    <source>
        <dbReference type="EMBL" id="KAK7942851.1"/>
    </source>
</evidence>
<proteinExistence type="predicted"/>
<feature type="compositionally biased region" description="Polar residues" evidence="1">
    <location>
        <begin position="74"/>
        <end position="91"/>
    </location>
</feature>
<accession>A0ABR1PYP1</accession>
<keyword evidence="3" id="KW-1185">Reference proteome</keyword>
<sequence>MPSQWQDNHGTGGYLGLFGAQWPDLSGEEGKEELAGNYCEALDSHGFLQTEEVLAAQGGSRLGSPSGATGITCGNKNDLVPSQIQEPPNNAQRKRSISPKPECCPNKTSRCNSATPRERLSQSYQIAKVGSVNQDQQWSGMRLVSVFPGYEDLHNHEFQFKAATTGLYTPTSTMEHEYESQGIDPGVRSQYSTHGLSHDRLGSPPPSMPGPNEATPNRAQNDSASDRHWPSLSDSNDEYPIDSENENDMLQLLDSTEACIETHIPPSSVLNQWGRDSRSADVYDQNLQHSPPQPPASLGDETEQAHEAIGEGNFLDEEVDWDAVYAISATIPRNTSLARSREEEEPIAEVEVPTDEQQMPCDGSEGRLEPLAPFVRSRFPGKVHDRSVLQVLSSEVVLRTCFRTAELIEQAAHCYNHHQEVVFELYAKVNYSNREGLGRKQYFLLEDLFEDLEPHLFGTLPQWKPGTLKDQQSQAFTEITSHRLCRCMCKAKRDSKAEIGWVLDILGIRESDWEQIQHAKMIVGEDNGKVADE</sequence>
<dbReference type="EMBL" id="JAQQWE010000008">
    <property type="protein sequence ID" value="KAK7942851.1"/>
    <property type="molecule type" value="Genomic_DNA"/>
</dbReference>
<dbReference type="Proteomes" id="UP001391051">
    <property type="component" value="Unassembled WGS sequence"/>
</dbReference>
<reference evidence="2 3" key="1">
    <citation type="submission" date="2023-01" db="EMBL/GenBank/DDBJ databases">
        <title>Analysis of 21 Apiospora genomes using comparative genomics revels a genus with tremendous synthesis potential of carbohydrate active enzymes and secondary metabolites.</title>
        <authorList>
            <person name="Sorensen T."/>
        </authorList>
    </citation>
    <scope>NUCLEOTIDE SEQUENCE [LARGE SCALE GENOMIC DNA]</scope>
    <source>
        <strain evidence="2 3">CBS 24483</strain>
    </source>
</reference>
<name>A0ABR1PYP1_9PEZI</name>
<feature type="region of interest" description="Disordered" evidence="1">
    <location>
        <begin position="173"/>
        <end position="243"/>
    </location>
</feature>
<feature type="compositionally biased region" description="Polar residues" evidence="1">
    <location>
        <begin position="106"/>
        <end position="117"/>
    </location>
</feature>
<dbReference type="GeneID" id="92081248"/>
<feature type="region of interest" description="Disordered" evidence="1">
    <location>
        <begin position="284"/>
        <end position="305"/>
    </location>
</feature>
<evidence type="ECO:0000313" key="3">
    <source>
        <dbReference type="Proteomes" id="UP001391051"/>
    </source>
</evidence>
<feature type="compositionally biased region" description="Polar residues" evidence="1">
    <location>
        <begin position="214"/>
        <end position="223"/>
    </location>
</feature>